<reference evidence="2" key="1">
    <citation type="submission" date="2021-02" db="EMBL/GenBank/DDBJ databases">
        <authorList>
            <person name="Dougan E. K."/>
            <person name="Rhodes N."/>
            <person name="Thang M."/>
            <person name="Chan C."/>
        </authorList>
    </citation>
    <scope>NUCLEOTIDE SEQUENCE</scope>
</reference>
<protein>
    <submittedName>
        <fullName evidence="2">Uncharacterized protein</fullName>
    </submittedName>
</protein>
<feature type="region of interest" description="Disordered" evidence="1">
    <location>
        <begin position="22"/>
        <end position="41"/>
    </location>
</feature>
<dbReference type="EMBL" id="CAJNNV010024878">
    <property type="protein sequence ID" value="CAE8611002.1"/>
    <property type="molecule type" value="Genomic_DNA"/>
</dbReference>
<dbReference type="Proteomes" id="UP000626109">
    <property type="component" value="Unassembled WGS sequence"/>
</dbReference>
<dbReference type="Proteomes" id="UP000654075">
    <property type="component" value="Unassembled WGS sequence"/>
</dbReference>
<sequence length="122" mass="13742">MNPFVDRESVRALNVSIKSFASSQEKKKSDGINRRDTSDDENPTFDFASALRALKVSYIPLDWFGDIRKLSKFHKFFEKATQSGKSRPHFVAGSSLEECISLWVGAGYKVSKSHTGVVHSWL</sequence>
<dbReference type="EMBL" id="CAJNNW010032172">
    <property type="protein sequence ID" value="CAE8711524.1"/>
    <property type="molecule type" value="Genomic_DNA"/>
</dbReference>
<comment type="caution">
    <text evidence="2">The sequence shown here is derived from an EMBL/GenBank/DDBJ whole genome shotgun (WGS) entry which is preliminary data.</text>
</comment>
<keyword evidence="4" id="KW-1185">Reference proteome</keyword>
<organism evidence="2 4">
    <name type="scientific">Polarella glacialis</name>
    <name type="common">Dinoflagellate</name>
    <dbReference type="NCBI Taxonomy" id="89957"/>
    <lineage>
        <taxon>Eukaryota</taxon>
        <taxon>Sar</taxon>
        <taxon>Alveolata</taxon>
        <taxon>Dinophyceae</taxon>
        <taxon>Suessiales</taxon>
        <taxon>Suessiaceae</taxon>
        <taxon>Polarella</taxon>
    </lineage>
</organism>
<gene>
    <name evidence="2" type="ORF">PGLA1383_LOCUS28812</name>
    <name evidence="3" type="ORF">PGLA2088_LOCUS36519</name>
</gene>
<accession>A0A813FGI7</accession>
<evidence type="ECO:0000313" key="2">
    <source>
        <dbReference type="EMBL" id="CAE8611002.1"/>
    </source>
</evidence>
<feature type="compositionally biased region" description="Basic and acidic residues" evidence="1">
    <location>
        <begin position="24"/>
        <end position="37"/>
    </location>
</feature>
<evidence type="ECO:0000313" key="4">
    <source>
        <dbReference type="Proteomes" id="UP000654075"/>
    </source>
</evidence>
<name>A0A813FGI7_POLGL</name>
<dbReference type="AlphaFoldDB" id="A0A813FGI7"/>
<evidence type="ECO:0000313" key="3">
    <source>
        <dbReference type="EMBL" id="CAE8711524.1"/>
    </source>
</evidence>
<evidence type="ECO:0000256" key="1">
    <source>
        <dbReference type="SAM" id="MobiDB-lite"/>
    </source>
</evidence>
<proteinExistence type="predicted"/>